<evidence type="ECO:0000256" key="3">
    <source>
        <dbReference type="ARBA" id="ARBA00068021"/>
    </source>
</evidence>
<keyword evidence="7" id="KW-1185">Reference proteome</keyword>
<gene>
    <name evidence="6" type="ORF">P167DRAFT_534466</name>
</gene>
<evidence type="ECO:0000256" key="2">
    <source>
        <dbReference type="ARBA" id="ARBA00023186"/>
    </source>
</evidence>
<dbReference type="Gene3D" id="6.10.140.1710">
    <property type="match status" value="1"/>
</dbReference>
<keyword evidence="2" id="KW-0143">Chaperone</keyword>
<name>A0A3N4L8A7_9PEZI</name>
<evidence type="ECO:0000256" key="4">
    <source>
        <dbReference type="SAM" id="MobiDB-lite"/>
    </source>
</evidence>
<dbReference type="Pfam" id="PF17820">
    <property type="entry name" value="PDZ_6"/>
    <property type="match status" value="1"/>
</dbReference>
<dbReference type="InterPro" id="IPR001478">
    <property type="entry name" value="PDZ"/>
</dbReference>
<evidence type="ECO:0000256" key="1">
    <source>
        <dbReference type="ARBA" id="ARBA00005256"/>
    </source>
</evidence>
<comment type="similarity">
    <text evidence="1">Belongs to the proteasome subunit p27 family.</text>
</comment>
<dbReference type="FunCoup" id="A0A3N4L8A7">
    <property type="interactions" value="1092"/>
</dbReference>
<evidence type="ECO:0000313" key="6">
    <source>
        <dbReference type="EMBL" id="RPB14235.1"/>
    </source>
</evidence>
<dbReference type="EMBL" id="ML119119">
    <property type="protein sequence ID" value="RPB14235.1"/>
    <property type="molecule type" value="Genomic_DNA"/>
</dbReference>
<dbReference type="AlphaFoldDB" id="A0A3N4L8A7"/>
<dbReference type="SMART" id="SM00228">
    <property type="entry name" value="PDZ"/>
    <property type="match status" value="1"/>
</dbReference>
<dbReference type="InterPro" id="IPR036034">
    <property type="entry name" value="PDZ_sf"/>
</dbReference>
<dbReference type="InterPro" id="IPR040815">
    <property type="entry name" value="Nas2_N"/>
</dbReference>
<dbReference type="PANTHER" id="PTHR12651">
    <property type="entry name" value="26S PROTEASOME NON-ATPASE REGULATORY SUBUNIT 9"/>
    <property type="match status" value="1"/>
</dbReference>
<feature type="region of interest" description="Disordered" evidence="4">
    <location>
        <begin position="1"/>
        <end position="25"/>
    </location>
</feature>
<feature type="domain" description="PDZ" evidence="5">
    <location>
        <begin position="108"/>
        <end position="195"/>
    </location>
</feature>
<dbReference type="GO" id="GO:0000502">
    <property type="term" value="C:proteasome complex"/>
    <property type="evidence" value="ECO:0007669"/>
    <property type="project" value="UniProtKB-KW"/>
</dbReference>
<evidence type="ECO:0000259" key="5">
    <source>
        <dbReference type="SMART" id="SM00228"/>
    </source>
</evidence>
<dbReference type="PANTHER" id="PTHR12651:SF1">
    <property type="entry name" value="26S PROTEASOME NON-ATPASE REGULATORY SUBUNIT 9"/>
    <property type="match status" value="1"/>
</dbReference>
<dbReference type="OrthoDB" id="72325at2759"/>
<dbReference type="InParanoid" id="A0A3N4L8A7"/>
<feature type="compositionally biased region" description="Polar residues" evidence="4">
    <location>
        <begin position="8"/>
        <end position="24"/>
    </location>
</feature>
<dbReference type="STRING" id="1392247.A0A3N4L8A7"/>
<dbReference type="InterPro" id="IPR041489">
    <property type="entry name" value="PDZ_6"/>
</dbReference>
<dbReference type="GO" id="GO:0005634">
    <property type="term" value="C:nucleus"/>
    <property type="evidence" value="ECO:0007669"/>
    <property type="project" value="TreeGrafter"/>
</dbReference>
<protein>
    <recommendedName>
        <fullName evidence="3">Probable 26S proteasome regulatory subunit p27</fullName>
    </recommendedName>
</protein>
<dbReference type="GO" id="GO:0070682">
    <property type="term" value="P:proteasome regulatory particle assembly"/>
    <property type="evidence" value="ECO:0007669"/>
    <property type="project" value="InterPro"/>
</dbReference>
<evidence type="ECO:0000313" key="7">
    <source>
        <dbReference type="Proteomes" id="UP000277580"/>
    </source>
</evidence>
<proteinExistence type="inferred from homology"/>
<dbReference type="SUPFAM" id="SSF50156">
    <property type="entry name" value="PDZ domain-like"/>
    <property type="match status" value="1"/>
</dbReference>
<dbReference type="Gene3D" id="2.30.42.10">
    <property type="match status" value="1"/>
</dbReference>
<sequence>MDIHMPSIVSSPNPHNNAPQNGNGNAKEDLLALMKEKDNVEAELKALGSVLDSHKVNMQTPLCTFDGYPRDDIDVAQIRITRSRIIHLRNDYKGLMNKIEKGLHAHHATIAASLAATPSSPATSSSTTQLIEAPFARVNTVVPGSPAAEAGMRPGDLIKRFGTVNALNHSRLSRVAELVTQNEGRPINVLLSRKDDSGVEVNLHVSLTPRKDWGGRGLLGCHLLPL</sequence>
<keyword evidence="6" id="KW-0647">Proteasome</keyword>
<dbReference type="InterPro" id="IPR035269">
    <property type="entry name" value="PSMD9"/>
</dbReference>
<dbReference type="Proteomes" id="UP000277580">
    <property type="component" value="Unassembled WGS sequence"/>
</dbReference>
<dbReference type="GO" id="GO:0005737">
    <property type="term" value="C:cytoplasm"/>
    <property type="evidence" value="ECO:0007669"/>
    <property type="project" value="TreeGrafter"/>
</dbReference>
<reference evidence="6 7" key="1">
    <citation type="journal article" date="2018" name="Nat. Ecol. Evol.">
        <title>Pezizomycetes genomes reveal the molecular basis of ectomycorrhizal truffle lifestyle.</title>
        <authorList>
            <person name="Murat C."/>
            <person name="Payen T."/>
            <person name="Noel B."/>
            <person name="Kuo A."/>
            <person name="Morin E."/>
            <person name="Chen J."/>
            <person name="Kohler A."/>
            <person name="Krizsan K."/>
            <person name="Balestrini R."/>
            <person name="Da Silva C."/>
            <person name="Montanini B."/>
            <person name="Hainaut M."/>
            <person name="Levati E."/>
            <person name="Barry K.W."/>
            <person name="Belfiori B."/>
            <person name="Cichocki N."/>
            <person name="Clum A."/>
            <person name="Dockter R.B."/>
            <person name="Fauchery L."/>
            <person name="Guy J."/>
            <person name="Iotti M."/>
            <person name="Le Tacon F."/>
            <person name="Lindquist E.A."/>
            <person name="Lipzen A."/>
            <person name="Malagnac F."/>
            <person name="Mello A."/>
            <person name="Molinier V."/>
            <person name="Miyauchi S."/>
            <person name="Poulain J."/>
            <person name="Riccioni C."/>
            <person name="Rubini A."/>
            <person name="Sitrit Y."/>
            <person name="Splivallo R."/>
            <person name="Traeger S."/>
            <person name="Wang M."/>
            <person name="Zifcakova L."/>
            <person name="Wipf D."/>
            <person name="Zambonelli A."/>
            <person name="Paolocci F."/>
            <person name="Nowrousian M."/>
            <person name="Ottonello S."/>
            <person name="Baldrian P."/>
            <person name="Spatafora J.W."/>
            <person name="Henrissat B."/>
            <person name="Nagy L.G."/>
            <person name="Aury J.M."/>
            <person name="Wincker P."/>
            <person name="Grigoriev I.V."/>
            <person name="Bonfante P."/>
            <person name="Martin F.M."/>
        </authorList>
    </citation>
    <scope>NUCLEOTIDE SEQUENCE [LARGE SCALE GENOMIC DNA]</scope>
    <source>
        <strain evidence="6 7">CCBAS932</strain>
    </source>
</reference>
<organism evidence="6 7">
    <name type="scientific">Morchella conica CCBAS932</name>
    <dbReference type="NCBI Taxonomy" id="1392247"/>
    <lineage>
        <taxon>Eukaryota</taxon>
        <taxon>Fungi</taxon>
        <taxon>Dikarya</taxon>
        <taxon>Ascomycota</taxon>
        <taxon>Pezizomycotina</taxon>
        <taxon>Pezizomycetes</taxon>
        <taxon>Pezizales</taxon>
        <taxon>Morchellaceae</taxon>
        <taxon>Morchella</taxon>
    </lineage>
</organism>
<dbReference type="Pfam" id="PF18265">
    <property type="entry name" value="Nas2_N"/>
    <property type="match status" value="1"/>
</dbReference>
<dbReference type="FunFam" id="2.30.42.10:FF:000107">
    <property type="entry name" value="26S proteasome non-ATPase regulatory subunit 9"/>
    <property type="match status" value="1"/>
</dbReference>
<accession>A0A3N4L8A7</accession>